<proteinExistence type="predicted"/>
<dbReference type="AlphaFoldDB" id="A0A382IHV5"/>
<organism evidence="1">
    <name type="scientific">marine metagenome</name>
    <dbReference type="NCBI Taxonomy" id="408172"/>
    <lineage>
        <taxon>unclassified sequences</taxon>
        <taxon>metagenomes</taxon>
        <taxon>ecological metagenomes</taxon>
    </lineage>
</organism>
<protein>
    <submittedName>
        <fullName evidence="1">Uncharacterized protein</fullName>
    </submittedName>
</protein>
<reference evidence="1" key="1">
    <citation type="submission" date="2018-05" db="EMBL/GenBank/DDBJ databases">
        <authorList>
            <person name="Lanie J.A."/>
            <person name="Ng W.-L."/>
            <person name="Kazmierczak K.M."/>
            <person name="Andrzejewski T.M."/>
            <person name="Davidsen T.M."/>
            <person name="Wayne K.J."/>
            <person name="Tettelin H."/>
            <person name="Glass J.I."/>
            <person name="Rusch D."/>
            <person name="Podicherti R."/>
            <person name="Tsui H.-C.T."/>
            <person name="Winkler M.E."/>
        </authorList>
    </citation>
    <scope>NUCLEOTIDE SEQUENCE</scope>
</reference>
<feature type="non-terminal residue" evidence="1">
    <location>
        <position position="1"/>
    </location>
</feature>
<name>A0A382IHV5_9ZZZZ</name>
<evidence type="ECO:0000313" key="1">
    <source>
        <dbReference type="EMBL" id="SVB99206.1"/>
    </source>
</evidence>
<gene>
    <name evidence="1" type="ORF">METZ01_LOCUS252060</name>
</gene>
<dbReference type="EMBL" id="UINC01067495">
    <property type="protein sequence ID" value="SVB99206.1"/>
    <property type="molecule type" value="Genomic_DNA"/>
</dbReference>
<sequence length="78" mass="9466">VIRTYFNFLILLLLYFLIGSSYAGFYDDWPDEAICLWLEQRPDHEGYLEENKKRGLNCFEREDFSPRDFVHEPLKLKM</sequence>
<accession>A0A382IHV5</accession>